<dbReference type="InterPro" id="IPR002727">
    <property type="entry name" value="DUF47"/>
</dbReference>
<dbReference type="PANTHER" id="PTHR36536:SF3">
    <property type="entry name" value="UPF0111 PROTEIN HI_1603"/>
    <property type="match status" value="1"/>
</dbReference>
<evidence type="ECO:0000313" key="2">
    <source>
        <dbReference type="EMBL" id="VAW53859.1"/>
    </source>
</evidence>
<comment type="similarity">
    <text evidence="1">Belongs to the UPF0111 family.</text>
</comment>
<dbReference type="InterPro" id="IPR038078">
    <property type="entry name" value="PhoU-like_sf"/>
</dbReference>
<accession>A0A3B0WXE0</accession>
<dbReference type="PANTHER" id="PTHR36536">
    <property type="entry name" value="UPF0111 PROTEIN HI_1603"/>
    <property type="match status" value="1"/>
</dbReference>
<dbReference type="Pfam" id="PF01865">
    <property type="entry name" value="PhoU_div"/>
    <property type="match status" value="1"/>
</dbReference>
<dbReference type="SUPFAM" id="SSF109755">
    <property type="entry name" value="PhoU-like"/>
    <property type="match status" value="1"/>
</dbReference>
<reference evidence="2" key="1">
    <citation type="submission" date="2018-06" db="EMBL/GenBank/DDBJ databases">
        <authorList>
            <person name="Zhirakovskaya E."/>
        </authorList>
    </citation>
    <scope>NUCLEOTIDE SEQUENCE</scope>
</reference>
<organism evidence="2">
    <name type="scientific">hydrothermal vent metagenome</name>
    <dbReference type="NCBI Taxonomy" id="652676"/>
    <lineage>
        <taxon>unclassified sequences</taxon>
        <taxon>metagenomes</taxon>
        <taxon>ecological metagenomes</taxon>
    </lineage>
</organism>
<dbReference type="Gene3D" id="1.20.58.220">
    <property type="entry name" value="Phosphate transport system protein phou homolog 2, domain 2"/>
    <property type="match status" value="1"/>
</dbReference>
<evidence type="ECO:0000256" key="1">
    <source>
        <dbReference type="ARBA" id="ARBA00008591"/>
    </source>
</evidence>
<protein>
    <submittedName>
        <fullName evidence="2">Phosphate transport regulator (Distant homolog of PhoU)</fullName>
    </submittedName>
</protein>
<dbReference type="InterPro" id="IPR018445">
    <property type="entry name" value="Put_Phosphate_transp_reg"/>
</dbReference>
<dbReference type="EMBL" id="UOFD01000067">
    <property type="protein sequence ID" value="VAW53859.1"/>
    <property type="molecule type" value="Genomic_DNA"/>
</dbReference>
<proteinExistence type="inferred from homology"/>
<dbReference type="NCBIfam" id="TIGR00153">
    <property type="entry name" value="TIGR00153 family protein"/>
    <property type="match status" value="1"/>
</dbReference>
<sequence length="226" mass="25261">MAKGGYMGGIFGSSPVSPLQKHMSKVYSCASELIPLFNAVINEDWDEVAKRQQLISSLEQEADVLKKALRLNLPKGLFMPVSRQDLLEVLLMQDRIANQAKDIAGTIIGRHMVLPEVIHEDYIRFVTRCVAACKQARKAINELDELVETGFSGQEIQIVTDMITKLDNIESDTDNLQSAIRTKIFEIENKLPPVEVMFLYKIIEGTGEVADRSQGVGSRLQLMLAR</sequence>
<name>A0A3B0WXE0_9ZZZZ</name>
<gene>
    <name evidence="2" type="ORF">MNBD_GAMMA06-1442</name>
</gene>
<dbReference type="AlphaFoldDB" id="A0A3B0WXE0"/>